<feature type="binding site" evidence="12">
    <location>
        <position position="315"/>
    </location>
    <ligand>
        <name>K(+)</name>
        <dbReference type="ChEBI" id="CHEBI:29103"/>
    </ligand>
</feature>
<evidence type="ECO:0000256" key="13">
    <source>
        <dbReference type="SAM" id="Phobius"/>
    </source>
</evidence>
<feature type="transmembrane region" description="Helical" evidence="13">
    <location>
        <begin position="274"/>
        <end position="292"/>
    </location>
</feature>
<keyword evidence="11 13" id="KW-0472">Membrane</keyword>
<keyword evidence="15" id="KW-1185">Reference proteome</keyword>
<evidence type="ECO:0000256" key="9">
    <source>
        <dbReference type="ARBA" id="ARBA00022989"/>
    </source>
</evidence>
<reference evidence="14" key="1">
    <citation type="submission" date="2023-07" db="EMBL/GenBank/DDBJ databases">
        <title>Between Cages and Wild: Unraveling the Impact of Captivity on Animal Microbiomes and Antimicrobial Resistance.</title>
        <authorList>
            <person name="Schmartz G.P."/>
            <person name="Rehner J."/>
            <person name="Schuff M.J."/>
            <person name="Becker S.L."/>
            <person name="Kravczyk M."/>
            <person name="Gurevich A."/>
            <person name="Francke R."/>
            <person name="Mueller R."/>
            <person name="Keller V."/>
            <person name="Keller A."/>
        </authorList>
    </citation>
    <scope>NUCLEOTIDE SEQUENCE</scope>
    <source>
        <strain evidence="14">S39M_St_73</strain>
    </source>
</reference>
<comment type="subcellular location">
    <subcellularLocation>
        <location evidence="1">Cell inner membrane</location>
        <topology evidence="1">Multi-pass membrane protein</topology>
    </subcellularLocation>
</comment>
<evidence type="ECO:0000256" key="8">
    <source>
        <dbReference type="ARBA" id="ARBA00022958"/>
    </source>
</evidence>
<evidence type="ECO:0000256" key="1">
    <source>
        <dbReference type="ARBA" id="ARBA00004429"/>
    </source>
</evidence>
<dbReference type="GO" id="GO:0046872">
    <property type="term" value="F:metal ion binding"/>
    <property type="evidence" value="ECO:0007669"/>
    <property type="project" value="UniProtKB-KW"/>
</dbReference>
<evidence type="ECO:0000256" key="12">
    <source>
        <dbReference type="PIRSR" id="PIRSR006247-1"/>
    </source>
</evidence>
<dbReference type="Proteomes" id="UP001171751">
    <property type="component" value="Unassembled WGS sequence"/>
</dbReference>
<proteinExistence type="inferred from homology"/>
<comment type="caution">
    <text evidence="14">The sequence shown here is derived from an EMBL/GenBank/DDBJ whole genome shotgun (WGS) entry which is preliminary data.</text>
</comment>
<feature type="transmembrane region" description="Helical" evidence="13">
    <location>
        <begin position="68"/>
        <end position="91"/>
    </location>
</feature>
<feature type="transmembrane region" description="Helical" evidence="13">
    <location>
        <begin position="12"/>
        <end position="32"/>
    </location>
</feature>
<feature type="binding site" evidence="12">
    <location>
        <position position="112"/>
    </location>
    <ligand>
        <name>K(+)</name>
        <dbReference type="ChEBI" id="CHEBI:29103"/>
    </ligand>
</feature>
<keyword evidence="9 13" id="KW-1133">Transmembrane helix</keyword>
<feature type="transmembrane region" description="Helical" evidence="13">
    <location>
        <begin position="239"/>
        <end position="259"/>
    </location>
</feature>
<dbReference type="EMBL" id="JAUNQW010000022">
    <property type="protein sequence ID" value="MDO5457717.1"/>
    <property type="molecule type" value="Genomic_DNA"/>
</dbReference>
<feature type="transmembrane region" description="Helical" evidence="13">
    <location>
        <begin position="183"/>
        <end position="204"/>
    </location>
</feature>
<dbReference type="InterPro" id="IPR003445">
    <property type="entry name" value="Cat_transpt"/>
</dbReference>
<dbReference type="PANTHER" id="PTHR32024">
    <property type="entry name" value="TRK SYSTEM POTASSIUM UPTAKE PROTEIN TRKG-RELATED"/>
    <property type="match status" value="1"/>
</dbReference>
<keyword evidence="10" id="KW-0406">Ion transport</keyword>
<feature type="transmembrane region" description="Helical" evidence="13">
    <location>
        <begin position="133"/>
        <end position="152"/>
    </location>
</feature>
<protein>
    <submittedName>
        <fullName evidence="14">TrkH family potassium uptake protein</fullName>
    </submittedName>
</protein>
<evidence type="ECO:0000313" key="14">
    <source>
        <dbReference type="EMBL" id="MDO5457717.1"/>
    </source>
</evidence>
<feature type="transmembrane region" description="Helical" evidence="13">
    <location>
        <begin position="210"/>
        <end position="232"/>
    </location>
</feature>
<keyword evidence="3" id="KW-0813">Transport</keyword>
<gene>
    <name evidence="14" type="ORF">Q4F26_05150</name>
</gene>
<feature type="transmembrane region" description="Helical" evidence="13">
    <location>
        <begin position="38"/>
        <end position="56"/>
    </location>
</feature>
<dbReference type="PANTHER" id="PTHR32024:SF2">
    <property type="entry name" value="TRK SYSTEM POTASSIUM UPTAKE PROTEIN TRKG-RELATED"/>
    <property type="match status" value="1"/>
</dbReference>
<keyword evidence="8 12" id="KW-0630">Potassium</keyword>
<evidence type="ECO:0000256" key="4">
    <source>
        <dbReference type="ARBA" id="ARBA00022475"/>
    </source>
</evidence>
<dbReference type="InterPro" id="IPR004772">
    <property type="entry name" value="TrkH"/>
</dbReference>
<evidence type="ECO:0000313" key="15">
    <source>
        <dbReference type="Proteomes" id="UP001171751"/>
    </source>
</evidence>
<evidence type="ECO:0000256" key="7">
    <source>
        <dbReference type="ARBA" id="ARBA00022692"/>
    </source>
</evidence>
<dbReference type="GO" id="GO:0005886">
    <property type="term" value="C:plasma membrane"/>
    <property type="evidence" value="ECO:0007669"/>
    <property type="project" value="UniProtKB-SubCell"/>
</dbReference>
<feature type="binding site" evidence="12">
    <location>
        <position position="314"/>
    </location>
    <ligand>
        <name>K(+)</name>
        <dbReference type="ChEBI" id="CHEBI:29103"/>
    </ligand>
</feature>
<keyword evidence="5" id="KW-0997">Cell inner membrane</keyword>
<dbReference type="GO" id="GO:0015379">
    <property type="term" value="F:potassium:chloride symporter activity"/>
    <property type="evidence" value="ECO:0007669"/>
    <property type="project" value="InterPro"/>
</dbReference>
<accession>A0AA43UD00</accession>
<dbReference type="Pfam" id="PF02386">
    <property type="entry name" value="TrkH"/>
    <property type="match status" value="1"/>
</dbReference>
<dbReference type="AlphaFoldDB" id="A0AA43UD00"/>
<evidence type="ECO:0000256" key="10">
    <source>
        <dbReference type="ARBA" id="ARBA00023065"/>
    </source>
</evidence>
<dbReference type="PIRSF" id="PIRSF006247">
    <property type="entry name" value="TrkH"/>
    <property type="match status" value="1"/>
</dbReference>
<feature type="transmembrane region" description="Helical" evidence="13">
    <location>
        <begin position="393"/>
        <end position="413"/>
    </location>
</feature>
<evidence type="ECO:0000256" key="5">
    <source>
        <dbReference type="ARBA" id="ARBA00022519"/>
    </source>
</evidence>
<organism evidence="14 15">
    <name type="scientific">Atopococcus tabaci</name>
    <dbReference type="NCBI Taxonomy" id="269774"/>
    <lineage>
        <taxon>Bacteria</taxon>
        <taxon>Bacillati</taxon>
        <taxon>Bacillota</taxon>
        <taxon>Bacilli</taxon>
        <taxon>Lactobacillales</taxon>
        <taxon>Carnobacteriaceae</taxon>
        <taxon>Atopococcus</taxon>
    </lineage>
</organism>
<keyword evidence="6" id="KW-0633">Potassium transport</keyword>
<sequence length="486" mass="53970">MNLNLVLSIVGQIIKVLGYIMLSPLFVILIYREPMGNMMSFIIPALLCLIIGSYLSKAKYDPNDMYTIEGFMVVALSWLMMSLFGSFPFLLSGELHTFSDAFFETASGFSTTGATVFTDVEVVSNSILFWRSLTQWLGGMGVLVFVLAITPSGRSESVYIMKAEVPGATFGKLRSRVSSSAQILYRLYITMTLITVALLILARIPIFDSVLLAFGAAATGGFTTVNTSIAHYNSTSVELILAFSMLAFGINFNLYYMLLNRQFKSFFKNEELRWYVSIISISSLLIGLNLFFNGYGFLQSLHDAFFSVISMITTTAYILVDFTQWPIFPRVVLLMLMFAGGMSGSTAGGLKISRVAIIIKTAVAEIRRITYPNRVVSVHFEEQAQDQKFIRSIINYFVIYVLIFGLGVSIVSLEVPEFISAFSLVSAMINNIGTGFGSVGPTYNYSVFSSPMKIFLSFIMIAGRLEIYPMLILLAPGTWKRSLRSK</sequence>
<keyword evidence="12" id="KW-0479">Metal-binding</keyword>
<evidence type="ECO:0000256" key="3">
    <source>
        <dbReference type="ARBA" id="ARBA00022448"/>
    </source>
</evidence>
<keyword evidence="4" id="KW-1003">Cell membrane</keyword>
<evidence type="ECO:0000256" key="2">
    <source>
        <dbReference type="ARBA" id="ARBA00009137"/>
    </source>
</evidence>
<evidence type="ECO:0000256" key="6">
    <source>
        <dbReference type="ARBA" id="ARBA00022538"/>
    </source>
</evidence>
<feature type="transmembrane region" description="Helical" evidence="13">
    <location>
        <begin position="331"/>
        <end position="350"/>
    </location>
</feature>
<comment type="similarity">
    <text evidence="2">Belongs to the TrkH potassium transport family.</text>
</comment>
<feature type="binding site" evidence="12">
    <location>
        <position position="111"/>
    </location>
    <ligand>
        <name>K(+)</name>
        <dbReference type="ChEBI" id="CHEBI:29103"/>
    </ligand>
</feature>
<feature type="binding site" evidence="12">
    <location>
        <position position="431"/>
    </location>
    <ligand>
        <name>K(+)</name>
        <dbReference type="ChEBI" id="CHEBI:29103"/>
    </ligand>
</feature>
<keyword evidence="7 13" id="KW-0812">Transmembrane</keyword>
<feature type="binding site" evidence="12">
    <location>
        <position position="220"/>
    </location>
    <ligand>
        <name>K(+)</name>
        <dbReference type="ChEBI" id="CHEBI:29103"/>
    </ligand>
</feature>
<feature type="transmembrane region" description="Helical" evidence="13">
    <location>
        <begin position="304"/>
        <end position="325"/>
    </location>
</feature>
<name>A0AA43UD00_9LACT</name>
<feature type="transmembrane region" description="Helical" evidence="13">
    <location>
        <begin position="454"/>
        <end position="476"/>
    </location>
</feature>
<evidence type="ECO:0000256" key="11">
    <source>
        <dbReference type="ARBA" id="ARBA00023136"/>
    </source>
</evidence>